<dbReference type="Pfam" id="PF03195">
    <property type="entry name" value="LOB"/>
    <property type="match status" value="1"/>
</dbReference>
<dbReference type="AlphaFoldDB" id="A0A6I9T3Y9"/>
<dbReference type="PANTHER" id="PTHR31304">
    <property type="entry name" value="LOB DOMAIN-CONTAINING PROTEIN 38"/>
    <property type="match status" value="1"/>
</dbReference>
<dbReference type="PROSITE" id="PS50891">
    <property type="entry name" value="LOB"/>
    <property type="match status" value="1"/>
</dbReference>
<protein>
    <submittedName>
        <fullName evidence="4">LOB domain-containing protein 42-like</fullName>
    </submittedName>
</protein>
<gene>
    <name evidence="4" type="primary">LOC105160938</name>
</gene>
<comment type="similarity">
    <text evidence="1">Belongs to the LOB domain-containing protein family.</text>
</comment>
<dbReference type="KEGG" id="sind:105160938"/>
<keyword evidence="3" id="KW-1185">Reference proteome</keyword>
<dbReference type="InterPro" id="IPR004883">
    <property type="entry name" value="LOB"/>
</dbReference>
<sequence length="258" mass="28118">MRMSCNGCRVLRKGCSQNCTLRPCLQWIKSPESQANATLFLAKFYGRAGLINLINAGPTHLHPEIFRSLLYEACGRIINPVHGSVGLMCSGNWPRCHAAVEAVLQGAPLVMQLPGEDDSAADPQGCDIRHLSKDSSTSLRRIRTRNRFKRSATHAKTQVDSITADLVMSESEGNFTITGWDCGEDSKNFGGDLKRPPSRDSFSVETVEPALANRNEQPALGVKPEELTSEIGLDLTLGMNPGLQAYMATVIEISDSET</sequence>
<dbReference type="RefSeq" id="XP_011076777.1">
    <property type="nucleotide sequence ID" value="XM_011078475.2"/>
</dbReference>
<dbReference type="GeneID" id="105160938"/>
<dbReference type="GO" id="GO:0010468">
    <property type="term" value="P:regulation of gene expression"/>
    <property type="evidence" value="ECO:0007669"/>
    <property type="project" value="TreeGrafter"/>
</dbReference>
<reference evidence="4" key="2">
    <citation type="submission" date="2025-08" db="UniProtKB">
        <authorList>
            <consortium name="RefSeq"/>
        </authorList>
    </citation>
    <scope>IDENTIFICATION</scope>
</reference>
<evidence type="ECO:0000313" key="4">
    <source>
        <dbReference type="RefSeq" id="XP_011076777.1"/>
    </source>
</evidence>
<organism evidence="3 4">
    <name type="scientific">Sesamum indicum</name>
    <name type="common">Oriental sesame</name>
    <name type="synonym">Sesamum orientale</name>
    <dbReference type="NCBI Taxonomy" id="4182"/>
    <lineage>
        <taxon>Eukaryota</taxon>
        <taxon>Viridiplantae</taxon>
        <taxon>Streptophyta</taxon>
        <taxon>Embryophyta</taxon>
        <taxon>Tracheophyta</taxon>
        <taxon>Spermatophyta</taxon>
        <taxon>Magnoliopsida</taxon>
        <taxon>eudicotyledons</taxon>
        <taxon>Gunneridae</taxon>
        <taxon>Pentapetalae</taxon>
        <taxon>asterids</taxon>
        <taxon>lamiids</taxon>
        <taxon>Lamiales</taxon>
        <taxon>Pedaliaceae</taxon>
        <taxon>Sesamum</taxon>
    </lineage>
</organism>
<dbReference type="Proteomes" id="UP000504604">
    <property type="component" value="Linkage group LG1"/>
</dbReference>
<dbReference type="OrthoDB" id="1922547at2759"/>
<dbReference type="Gramene" id="SIN_1013666.t">
    <property type="protein sequence ID" value="SIN_1013666.t"/>
    <property type="gene ID" value="SIN_1013666"/>
</dbReference>
<dbReference type="SMR" id="A0A6I9T3Y9"/>
<name>A0A6I9T3Y9_SESIN</name>
<reference evidence="3" key="1">
    <citation type="submission" date="2024-10" db="UniProtKB">
        <authorList>
            <consortium name="RefSeq"/>
        </authorList>
    </citation>
    <scope>NUCLEOTIDE SEQUENCE [LARGE SCALE GENOMIC DNA]</scope>
    <source>
        <strain evidence="3">cv. Zhongzhi No. 13</strain>
    </source>
</reference>
<dbReference type="PANTHER" id="PTHR31304:SF73">
    <property type="entry name" value="OS01G0511000 PROTEIN"/>
    <property type="match status" value="1"/>
</dbReference>
<accession>A0A6I9T3Y9</accession>
<evidence type="ECO:0000256" key="1">
    <source>
        <dbReference type="ARBA" id="ARBA00005474"/>
    </source>
</evidence>
<proteinExistence type="inferred from homology"/>
<feature type="domain" description="LOB" evidence="2">
    <location>
        <begin position="3"/>
        <end position="109"/>
    </location>
</feature>
<dbReference type="InParanoid" id="A0A6I9T3Y9"/>
<evidence type="ECO:0000313" key="3">
    <source>
        <dbReference type="Proteomes" id="UP000504604"/>
    </source>
</evidence>
<evidence type="ECO:0000259" key="2">
    <source>
        <dbReference type="PROSITE" id="PS50891"/>
    </source>
</evidence>